<accession>X1MAU0</accession>
<gene>
    <name evidence="1" type="ORF">S06H3_20142</name>
</gene>
<feature type="non-terminal residue" evidence="1">
    <location>
        <position position="1"/>
    </location>
</feature>
<evidence type="ECO:0000313" key="1">
    <source>
        <dbReference type="EMBL" id="GAI11805.1"/>
    </source>
</evidence>
<reference evidence="1" key="1">
    <citation type="journal article" date="2014" name="Front. Microbiol.">
        <title>High frequency of phylogenetically diverse reductive dehalogenase-homologous genes in deep subseafloor sedimentary metagenomes.</title>
        <authorList>
            <person name="Kawai M."/>
            <person name="Futagami T."/>
            <person name="Toyoda A."/>
            <person name="Takaki Y."/>
            <person name="Nishi S."/>
            <person name="Hori S."/>
            <person name="Arai W."/>
            <person name="Tsubouchi T."/>
            <person name="Morono Y."/>
            <person name="Uchiyama I."/>
            <person name="Ito T."/>
            <person name="Fujiyama A."/>
            <person name="Inagaki F."/>
            <person name="Takami H."/>
        </authorList>
    </citation>
    <scope>NUCLEOTIDE SEQUENCE</scope>
    <source>
        <strain evidence="1">Expedition CK06-06</strain>
    </source>
</reference>
<dbReference type="AlphaFoldDB" id="X1MAU0"/>
<proteinExistence type="predicted"/>
<evidence type="ECO:0008006" key="2">
    <source>
        <dbReference type="Google" id="ProtNLM"/>
    </source>
</evidence>
<organism evidence="1">
    <name type="scientific">marine sediment metagenome</name>
    <dbReference type="NCBI Taxonomy" id="412755"/>
    <lineage>
        <taxon>unclassified sequences</taxon>
        <taxon>metagenomes</taxon>
        <taxon>ecological metagenomes</taxon>
    </lineage>
</organism>
<comment type="caution">
    <text evidence="1">The sequence shown here is derived from an EMBL/GenBank/DDBJ whole genome shotgun (WGS) entry which is preliminary data.</text>
</comment>
<name>X1MAU0_9ZZZZ</name>
<sequence length="92" mass="11088">IIDIRSDIEKAYLDLENIMGQPMVDTQDAYKLAERIGQLQARRTEERIRMAIEIRQEFSIEQFEKLKGLRREFARRLREKGARGERRRRDLP</sequence>
<protein>
    <recommendedName>
        <fullName evidence="2">UVR domain-containing protein</fullName>
    </recommendedName>
</protein>
<dbReference type="EMBL" id="BARV01010400">
    <property type="protein sequence ID" value="GAI11805.1"/>
    <property type="molecule type" value="Genomic_DNA"/>
</dbReference>
<dbReference type="Gene3D" id="1.20.120.1490">
    <property type="match status" value="1"/>
</dbReference>